<dbReference type="AlphaFoldDB" id="X1KVR1"/>
<evidence type="ECO:0000313" key="1">
    <source>
        <dbReference type="EMBL" id="GAH94254.1"/>
    </source>
</evidence>
<proteinExistence type="predicted"/>
<comment type="caution">
    <text evidence="1">The sequence shown here is derived from an EMBL/GenBank/DDBJ whole genome shotgun (WGS) entry which is preliminary data.</text>
</comment>
<gene>
    <name evidence="1" type="ORF">S06H3_00754</name>
</gene>
<protein>
    <submittedName>
        <fullName evidence="1">Uncharacterized protein</fullName>
    </submittedName>
</protein>
<name>X1KVR1_9ZZZZ</name>
<accession>X1KVR1</accession>
<sequence>MIAEIDSIALIASADKTLSLSKSSYRLFRKLLATTGGELDDSNSTVILQAVEQLSYRNYPWSVSVRSIIEVLQDQQLEFERFGRVAG</sequence>
<dbReference type="EMBL" id="BARV01000154">
    <property type="protein sequence ID" value="GAH94254.1"/>
    <property type="molecule type" value="Genomic_DNA"/>
</dbReference>
<reference evidence="1" key="1">
    <citation type="journal article" date="2014" name="Front. Microbiol.">
        <title>High frequency of phylogenetically diverse reductive dehalogenase-homologous genes in deep subseafloor sedimentary metagenomes.</title>
        <authorList>
            <person name="Kawai M."/>
            <person name="Futagami T."/>
            <person name="Toyoda A."/>
            <person name="Takaki Y."/>
            <person name="Nishi S."/>
            <person name="Hori S."/>
            <person name="Arai W."/>
            <person name="Tsubouchi T."/>
            <person name="Morono Y."/>
            <person name="Uchiyama I."/>
            <person name="Ito T."/>
            <person name="Fujiyama A."/>
            <person name="Inagaki F."/>
            <person name="Takami H."/>
        </authorList>
    </citation>
    <scope>NUCLEOTIDE SEQUENCE</scope>
    <source>
        <strain evidence="1">Expedition CK06-06</strain>
    </source>
</reference>
<organism evidence="1">
    <name type="scientific">marine sediment metagenome</name>
    <dbReference type="NCBI Taxonomy" id="412755"/>
    <lineage>
        <taxon>unclassified sequences</taxon>
        <taxon>metagenomes</taxon>
        <taxon>ecological metagenomes</taxon>
    </lineage>
</organism>